<dbReference type="EMBL" id="ML996571">
    <property type="protein sequence ID" value="KAF2758608.1"/>
    <property type="molecule type" value="Genomic_DNA"/>
</dbReference>
<evidence type="ECO:0000313" key="2">
    <source>
        <dbReference type="Proteomes" id="UP000799437"/>
    </source>
</evidence>
<evidence type="ECO:0000313" key="1">
    <source>
        <dbReference type="EMBL" id="KAF2758608.1"/>
    </source>
</evidence>
<protein>
    <submittedName>
        <fullName evidence="1">Uncharacterized protein</fullName>
    </submittedName>
</protein>
<gene>
    <name evidence="1" type="ORF">EJ05DRAFT_358829</name>
</gene>
<dbReference type="RefSeq" id="XP_033601059.1">
    <property type="nucleotide sequence ID" value="XM_033741048.1"/>
</dbReference>
<keyword evidence="2" id="KW-1185">Reference proteome</keyword>
<dbReference type="GeneID" id="54482102"/>
<sequence>MLLSFVSVRVAASWLRSTASRGLQLSCCFLWLCHHRELYCRQSHSLSTQKYRLSILFGPVNIESYSSILRMCSKHHAGHKADCIHVTSYEFRCLEALLSATFAIAAIKYREKSR</sequence>
<accession>A0A6A6W6U7</accession>
<reference evidence="1" key="1">
    <citation type="journal article" date="2020" name="Stud. Mycol.">
        <title>101 Dothideomycetes genomes: a test case for predicting lifestyles and emergence of pathogens.</title>
        <authorList>
            <person name="Haridas S."/>
            <person name="Albert R."/>
            <person name="Binder M."/>
            <person name="Bloem J."/>
            <person name="Labutti K."/>
            <person name="Salamov A."/>
            <person name="Andreopoulos B."/>
            <person name="Baker S."/>
            <person name="Barry K."/>
            <person name="Bills G."/>
            <person name="Bluhm B."/>
            <person name="Cannon C."/>
            <person name="Castanera R."/>
            <person name="Culley D."/>
            <person name="Daum C."/>
            <person name="Ezra D."/>
            <person name="Gonzalez J."/>
            <person name="Henrissat B."/>
            <person name="Kuo A."/>
            <person name="Liang C."/>
            <person name="Lipzen A."/>
            <person name="Lutzoni F."/>
            <person name="Magnuson J."/>
            <person name="Mondo S."/>
            <person name="Nolan M."/>
            <person name="Ohm R."/>
            <person name="Pangilinan J."/>
            <person name="Park H.-J."/>
            <person name="Ramirez L."/>
            <person name="Alfaro M."/>
            <person name="Sun H."/>
            <person name="Tritt A."/>
            <person name="Yoshinaga Y."/>
            <person name="Zwiers L.-H."/>
            <person name="Turgeon B."/>
            <person name="Goodwin S."/>
            <person name="Spatafora J."/>
            <person name="Crous P."/>
            <person name="Grigoriev I."/>
        </authorList>
    </citation>
    <scope>NUCLEOTIDE SEQUENCE</scope>
    <source>
        <strain evidence="1">CBS 121739</strain>
    </source>
</reference>
<dbReference type="Proteomes" id="UP000799437">
    <property type="component" value="Unassembled WGS sequence"/>
</dbReference>
<organism evidence="1 2">
    <name type="scientific">Pseudovirgaria hyperparasitica</name>
    <dbReference type="NCBI Taxonomy" id="470096"/>
    <lineage>
        <taxon>Eukaryota</taxon>
        <taxon>Fungi</taxon>
        <taxon>Dikarya</taxon>
        <taxon>Ascomycota</taxon>
        <taxon>Pezizomycotina</taxon>
        <taxon>Dothideomycetes</taxon>
        <taxon>Dothideomycetes incertae sedis</taxon>
        <taxon>Acrospermales</taxon>
        <taxon>Acrospermaceae</taxon>
        <taxon>Pseudovirgaria</taxon>
    </lineage>
</organism>
<dbReference type="AlphaFoldDB" id="A0A6A6W6U7"/>
<name>A0A6A6W6U7_9PEZI</name>
<proteinExistence type="predicted"/>